<dbReference type="GO" id="GO:0044205">
    <property type="term" value="P:'de novo' UMP biosynthetic process"/>
    <property type="evidence" value="ECO:0007669"/>
    <property type="project" value="UniProtKB-UniRule"/>
</dbReference>
<dbReference type="AlphaFoldDB" id="A0A1H2QDL7"/>
<evidence type="ECO:0000256" key="3">
    <source>
        <dbReference type="ARBA" id="ARBA00022679"/>
    </source>
</evidence>
<dbReference type="InterPro" id="IPR006130">
    <property type="entry name" value="Asp/Orn_carbamoylTrfase"/>
</dbReference>
<proteinExistence type="inferred from homology"/>
<comment type="pathway">
    <text evidence="1 7">Pyrimidine metabolism; UMP biosynthesis via de novo pathway; (S)-dihydroorotate from bicarbonate: step 2/3.</text>
</comment>
<evidence type="ECO:0000256" key="5">
    <source>
        <dbReference type="ARBA" id="ARBA00043884"/>
    </source>
</evidence>
<reference evidence="10 11" key="1">
    <citation type="submission" date="2016-10" db="EMBL/GenBank/DDBJ databases">
        <authorList>
            <person name="de Groot N.N."/>
        </authorList>
    </citation>
    <scope>NUCLEOTIDE SEQUENCE [LARGE SCALE GENOMIC DNA]</scope>
    <source>
        <strain evidence="10 11">DSM 45610</strain>
    </source>
</reference>
<evidence type="ECO:0000256" key="6">
    <source>
        <dbReference type="ARBA" id="ARBA00048859"/>
    </source>
</evidence>
<dbReference type="UniPathway" id="UPA00070">
    <property type="reaction ID" value="UER00116"/>
</dbReference>
<accession>A0A1H2QDL7</accession>
<keyword evidence="3 7" id="KW-0808">Transferase</keyword>
<dbReference type="NCBIfam" id="NF002032">
    <property type="entry name" value="PRK00856.1"/>
    <property type="match status" value="1"/>
</dbReference>
<name>A0A1H2QDL7_9BACL</name>
<feature type="binding site" evidence="7">
    <location>
        <position position="58"/>
    </location>
    <ligand>
        <name>carbamoyl phosphate</name>
        <dbReference type="ChEBI" id="CHEBI:58228"/>
    </ligand>
</feature>
<feature type="domain" description="Aspartate/ornithine carbamoyltransferase carbamoyl-P binding" evidence="9">
    <location>
        <begin position="10"/>
        <end position="149"/>
    </location>
</feature>
<dbReference type="PANTHER" id="PTHR45753:SF6">
    <property type="entry name" value="ASPARTATE CARBAMOYLTRANSFERASE"/>
    <property type="match status" value="1"/>
</dbReference>
<dbReference type="Proteomes" id="UP000198534">
    <property type="component" value="Unassembled WGS sequence"/>
</dbReference>
<dbReference type="EMBL" id="FNNQ01000001">
    <property type="protein sequence ID" value="SDW04499.1"/>
    <property type="molecule type" value="Genomic_DNA"/>
</dbReference>
<protein>
    <recommendedName>
        <fullName evidence="7">Aspartate carbamoyltransferase</fullName>
        <ecNumber evidence="7">2.1.3.2</ecNumber>
    </recommendedName>
    <alternativeName>
        <fullName evidence="7">Aspartate transcarbamylase</fullName>
        <shortName evidence="7">ATCase</shortName>
    </alternativeName>
</protein>
<keyword evidence="11" id="KW-1185">Reference proteome</keyword>
<evidence type="ECO:0000256" key="1">
    <source>
        <dbReference type="ARBA" id="ARBA00004852"/>
    </source>
</evidence>
<feature type="binding site" evidence="7">
    <location>
        <position position="264"/>
    </location>
    <ligand>
        <name>carbamoyl phosphate</name>
        <dbReference type="ChEBI" id="CHEBI:58228"/>
    </ligand>
</feature>
<organism evidence="10 11">
    <name type="scientific">Marininema mesophilum</name>
    <dbReference type="NCBI Taxonomy" id="1048340"/>
    <lineage>
        <taxon>Bacteria</taxon>
        <taxon>Bacillati</taxon>
        <taxon>Bacillota</taxon>
        <taxon>Bacilli</taxon>
        <taxon>Bacillales</taxon>
        <taxon>Thermoactinomycetaceae</taxon>
        <taxon>Marininema</taxon>
    </lineage>
</organism>
<comment type="similarity">
    <text evidence="2 7">Belongs to the aspartate/ornithine carbamoyltransferase superfamily. ATCase family.</text>
</comment>
<evidence type="ECO:0000259" key="8">
    <source>
        <dbReference type="Pfam" id="PF00185"/>
    </source>
</evidence>
<comment type="catalytic activity">
    <reaction evidence="6 7">
        <text>carbamoyl phosphate + L-aspartate = N-carbamoyl-L-aspartate + phosphate + H(+)</text>
        <dbReference type="Rhea" id="RHEA:20013"/>
        <dbReference type="ChEBI" id="CHEBI:15378"/>
        <dbReference type="ChEBI" id="CHEBI:29991"/>
        <dbReference type="ChEBI" id="CHEBI:32814"/>
        <dbReference type="ChEBI" id="CHEBI:43474"/>
        <dbReference type="ChEBI" id="CHEBI:58228"/>
        <dbReference type="EC" id="2.1.3.2"/>
    </reaction>
</comment>
<evidence type="ECO:0000313" key="11">
    <source>
        <dbReference type="Proteomes" id="UP000198534"/>
    </source>
</evidence>
<dbReference type="GO" id="GO:0005829">
    <property type="term" value="C:cytosol"/>
    <property type="evidence" value="ECO:0007669"/>
    <property type="project" value="TreeGrafter"/>
</dbReference>
<dbReference type="PRINTS" id="PR00100">
    <property type="entry name" value="AOTCASE"/>
</dbReference>
<dbReference type="Pfam" id="PF02729">
    <property type="entry name" value="OTCace_N"/>
    <property type="match status" value="1"/>
</dbReference>
<dbReference type="HAMAP" id="MF_00001">
    <property type="entry name" value="Asp_carb_tr"/>
    <property type="match status" value="1"/>
</dbReference>
<dbReference type="PROSITE" id="PS00097">
    <property type="entry name" value="CARBAMOYLTRANSFERASE"/>
    <property type="match status" value="1"/>
</dbReference>
<evidence type="ECO:0000259" key="9">
    <source>
        <dbReference type="Pfam" id="PF02729"/>
    </source>
</evidence>
<comment type="subunit">
    <text evidence="7">Heterododecamer (2C3:3R2) of six catalytic PyrB chains organized as two trimers (C3), and six regulatory PyrI chains organized as three dimers (R2).</text>
</comment>
<sequence>MISMIADRGHLIDTDHLSREEMEELFIRAEYWRTHPEAWQHAFPGRFAANLFFEPSTRTRISFEVAEKKLGMETLHLDGERSSTVKGETMEDTLKTLAAIGVEVVVVRHQGVGRLATMAEVDTGVTLINAGEGNGGHPTQALLDLFTLQRHFGHLAGLTVVIAGDIRHSRVARSNLWALRSFGARVIVTGPESMRDPSMEEVASYLPFDEAIEQADALMMLRVQLERHEESLFTSADAYRLAYGLTRERLERMPAHGIILHPAPVNRDVEIESELVEHPRSKIFTQMENGVWIRMAVLERALLGRG</sequence>
<dbReference type="PRINTS" id="PR00101">
    <property type="entry name" value="ATCASE"/>
</dbReference>
<evidence type="ECO:0000256" key="2">
    <source>
        <dbReference type="ARBA" id="ARBA00008896"/>
    </source>
</evidence>
<dbReference type="PANTHER" id="PTHR45753">
    <property type="entry name" value="ORNITHINE CARBAMOYLTRANSFERASE, MITOCHONDRIAL"/>
    <property type="match status" value="1"/>
</dbReference>
<feature type="binding site" evidence="7">
    <location>
        <position position="86"/>
    </location>
    <ligand>
        <name>L-aspartate</name>
        <dbReference type="ChEBI" id="CHEBI:29991"/>
    </ligand>
</feature>
<dbReference type="STRING" id="1048340.SAMN05444487_101167"/>
<feature type="domain" description="Aspartate/ornithine carbamoyltransferase Asp/Orn-binding" evidence="8">
    <location>
        <begin position="157"/>
        <end position="299"/>
    </location>
</feature>
<feature type="binding site" evidence="7">
    <location>
        <position position="59"/>
    </location>
    <ligand>
        <name>carbamoyl phosphate</name>
        <dbReference type="ChEBI" id="CHEBI:58228"/>
    </ligand>
</feature>
<keyword evidence="4 7" id="KW-0665">Pyrimidine biosynthesis</keyword>
<feature type="binding site" evidence="7">
    <location>
        <position position="137"/>
    </location>
    <ligand>
        <name>carbamoyl phosphate</name>
        <dbReference type="ChEBI" id="CHEBI:58228"/>
    </ligand>
</feature>
<dbReference type="SUPFAM" id="SSF53671">
    <property type="entry name" value="Aspartate/ornithine carbamoyltransferase"/>
    <property type="match status" value="1"/>
</dbReference>
<feature type="binding site" evidence="7">
    <location>
        <position position="170"/>
    </location>
    <ligand>
        <name>L-aspartate</name>
        <dbReference type="ChEBI" id="CHEBI:29991"/>
    </ligand>
</feature>
<evidence type="ECO:0000256" key="4">
    <source>
        <dbReference type="ARBA" id="ARBA00022975"/>
    </source>
</evidence>
<evidence type="ECO:0000256" key="7">
    <source>
        <dbReference type="HAMAP-Rule" id="MF_00001"/>
    </source>
</evidence>
<dbReference type="RefSeq" id="WP_091734726.1">
    <property type="nucleotide sequence ID" value="NZ_FNNQ01000001.1"/>
</dbReference>
<dbReference type="GO" id="GO:0006520">
    <property type="term" value="P:amino acid metabolic process"/>
    <property type="evidence" value="ECO:0007669"/>
    <property type="project" value="InterPro"/>
</dbReference>
<dbReference type="Gene3D" id="3.40.50.1370">
    <property type="entry name" value="Aspartate/ornithine carbamoyltransferase"/>
    <property type="match status" value="2"/>
</dbReference>
<dbReference type="GO" id="GO:0004070">
    <property type="term" value="F:aspartate carbamoyltransferase activity"/>
    <property type="evidence" value="ECO:0007669"/>
    <property type="project" value="UniProtKB-UniRule"/>
</dbReference>
<feature type="binding site" evidence="7">
    <location>
        <position position="108"/>
    </location>
    <ligand>
        <name>carbamoyl phosphate</name>
        <dbReference type="ChEBI" id="CHEBI:58228"/>
    </ligand>
</feature>
<dbReference type="NCBIfam" id="TIGR00670">
    <property type="entry name" value="asp_carb_tr"/>
    <property type="match status" value="1"/>
</dbReference>
<comment type="function">
    <text evidence="5 7">Catalyzes the condensation of carbamoyl phosphate and aspartate to form carbamoyl aspartate and inorganic phosphate, the committed step in the de novo pyrimidine nucleotide biosynthesis pathway.</text>
</comment>
<dbReference type="InterPro" id="IPR036901">
    <property type="entry name" value="Asp/Orn_carbamoylTrfase_sf"/>
</dbReference>
<feature type="binding site" evidence="7">
    <location>
        <position position="222"/>
    </location>
    <ligand>
        <name>L-aspartate</name>
        <dbReference type="ChEBI" id="CHEBI:29991"/>
    </ligand>
</feature>
<dbReference type="OrthoDB" id="9774690at2"/>
<dbReference type="GO" id="GO:0006207">
    <property type="term" value="P:'de novo' pyrimidine nucleobase biosynthetic process"/>
    <property type="evidence" value="ECO:0007669"/>
    <property type="project" value="InterPro"/>
</dbReference>
<dbReference type="EC" id="2.1.3.2" evidence="7"/>
<feature type="binding site" evidence="7">
    <location>
        <position position="263"/>
    </location>
    <ligand>
        <name>carbamoyl phosphate</name>
        <dbReference type="ChEBI" id="CHEBI:58228"/>
    </ligand>
</feature>
<dbReference type="InterPro" id="IPR006131">
    <property type="entry name" value="Asp_carbamoyltransf_Asp/Orn-bd"/>
</dbReference>
<dbReference type="GO" id="GO:0016597">
    <property type="term" value="F:amino acid binding"/>
    <property type="evidence" value="ECO:0007669"/>
    <property type="project" value="InterPro"/>
</dbReference>
<dbReference type="Pfam" id="PF00185">
    <property type="entry name" value="OTCace"/>
    <property type="match status" value="1"/>
</dbReference>
<gene>
    <name evidence="7" type="primary">pyrB</name>
    <name evidence="10" type="ORF">SAMN05444487_101167</name>
</gene>
<evidence type="ECO:0000313" key="10">
    <source>
        <dbReference type="EMBL" id="SDW04499.1"/>
    </source>
</evidence>
<feature type="binding site" evidence="7">
    <location>
        <position position="140"/>
    </location>
    <ligand>
        <name>carbamoyl phosphate</name>
        <dbReference type="ChEBI" id="CHEBI:58228"/>
    </ligand>
</feature>
<dbReference type="InterPro" id="IPR006132">
    <property type="entry name" value="Asp/Orn_carbamoyltranf_P-bd"/>
</dbReference>
<dbReference type="InterPro" id="IPR002082">
    <property type="entry name" value="Asp_carbamoyltransf"/>
</dbReference>